<dbReference type="EMBL" id="CP042913">
    <property type="protein sequence ID" value="QEG34184.1"/>
    <property type="molecule type" value="Genomic_DNA"/>
</dbReference>
<evidence type="ECO:0000313" key="2">
    <source>
        <dbReference type="Proteomes" id="UP000323917"/>
    </source>
</evidence>
<organism evidence="1 2">
    <name type="scientific">Bythopirellula goksoeyrii</name>
    <dbReference type="NCBI Taxonomy" id="1400387"/>
    <lineage>
        <taxon>Bacteria</taxon>
        <taxon>Pseudomonadati</taxon>
        <taxon>Planctomycetota</taxon>
        <taxon>Planctomycetia</taxon>
        <taxon>Pirellulales</taxon>
        <taxon>Lacipirellulaceae</taxon>
        <taxon>Bythopirellula</taxon>
    </lineage>
</organism>
<evidence type="ECO:0000313" key="1">
    <source>
        <dbReference type="EMBL" id="QEG34184.1"/>
    </source>
</evidence>
<keyword evidence="2" id="KW-1185">Reference proteome</keyword>
<accession>A0A5B9Q566</accession>
<reference evidence="1 2" key="1">
    <citation type="submission" date="2019-08" db="EMBL/GenBank/DDBJ databases">
        <title>Deep-cultivation of Planctomycetes and their phenomic and genomic characterization uncovers novel biology.</title>
        <authorList>
            <person name="Wiegand S."/>
            <person name="Jogler M."/>
            <person name="Boedeker C."/>
            <person name="Pinto D."/>
            <person name="Vollmers J."/>
            <person name="Rivas-Marin E."/>
            <person name="Kohn T."/>
            <person name="Peeters S.H."/>
            <person name="Heuer A."/>
            <person name="Rast P."/>
            <person name="Oberbeckmann S."/>
            <person name="Bunk B."/>
            <person name="Jeske O."/>
            <person name="Meyerdierks A."/>
            <person name="Storesund J.E."/>
            <person name="Kallscheuer N."/>
            <person name="Luecker S."/>
            <person name="Lage O.M."/>
            <person name="Pohl T."/>
            <person name="Merkel B.J."/>
            <person name="Hornburger P."/>
            <person name="Mueller R.-W."/>
            <person name="Bruemmer F."/>
            <person name="Labrenz M."/>
            <person name="Spormann A.M."/>
            <person name="Op den Camp H."/>
            <person name="Overmann J."/>
            <person name="Amann R."/>
            <person name="Jetten M.S.M."/>
            <person name="Mascher T."/>
            <person name="Medema M.H."/>
            <person name="Devos D.P."/>
            <person name="Kaster A.-K."/>
            <person name="Ovreas L."/>
            <person name="Rohde M."/>
            <person name="Galperin M.Y."/>
            <person name="Jogler C."/>
        </authorList>
    </citation>
    <scope>NUCLEOTIDE SEQUENCE [LARGE SCALE GENOMIC DNA]</scope>
    <source>
        <strain evidence="1 2">Pr1d</strain>
    </source>
</reference>
<protein>
    <submittedName>
        <fullName evidence="1">Uncharacterized protein</fullName>
    </submittedName>
</protein>
<gene>
    <name evidence="1" type="ORF">Pr1d_14570</name>
</gene>
<dbReference type="AlphaFoldDB" id="A0A5B9Q566"/>
<name>A0A5B9Q566_9BACT</name>
<sequence>MRLPIRFLSLLVFLEAIPFSHIRVAAILRIAGIPNETQLPQEKQETADLLRKQIPFFVPSRASRSYSDLIQPDDRGP</sequence>
<dbReference type="KEGG" id="bgok:Pr1d_14570"/>
<dbReference type="Proteomes" id="UP000323917">
    <property type="component" value="Chromosome"/>
</dbReference>
<proteinExistence type="predicted"/>